<dbReference type="AlphaFoldDB" id="A0A1C3K2H6"/>
<feature type="transmembrane region" description="Helical" evidence="1">
    <location>
        <begin position="253"/>
        <end position="274"/>
    </location>
</feature>
<dbReference type="STRING" id="1851544.ODI_01330"/>
<protein>
    <submittedName>
        <fullName evidence="2">Optional hypothetical component of the B12 transporter BtuN</fullName>
    </submittedName>
</protein>
<dbReference type="OrthoDB" id="9760788at2"/>
<dbReference type="Proteomes" id="UP000078558">
    <property type="component" value="Chromosome I"/>
</dbReference>
<sequence>MGARTKRLVFLVHRWTGIAGCLLMALWFVSGMVMLFVGYPKLTPAERLAPLPALAADCCLAAPPALAEAARAPGAVLALTTLRGEPHYVVRGAPGLPARAARTGDAPPALTPAAAVAAARAFAPGMTAHYAGELQEDRWTHARGLNAHRPLHRVDLAGDAPTTLYVSSVTGEVVMDAPRWQQRWNYAGAWLHWLYLFRMQSVDPVWSWLVIGLSALCTVSALAGMLVGIWRWRFRGRYKSGSRSPYREGWMHWHHVVGLVFGVFVCTWIFSGLMSMNPLGMFGPTHGRPDVAAYQGAGQSPPDALAPAAVLGTLQASGFQAVELQWRWLDGTPYVLAQDARTGTRLVRASASGLRVFQHWDAQTVLDAARRLFAEPVTTHAVLTDHDAYYYARHAEAMNGGLVRGLPALRMDFADPDHTRVYVDLQTGEIATSLAASQRASRWLFYFLHSWDTPQLLAWSTTRDGVILLLSLGGIVVSVSGVVIGWRRLRKQAH</sequence>
<feature type="transmembrane region" description="Helical" evidence="1">
    <location>
        <begin position="205"/>
        <end position="232"/>
    </location>
</feature>
<dbReference type="RefSeq" id="WP_067754131.1">
    <property type="nucleotide sequence ID" value="NZ_LT907988.1"/>
</dbReference>
<evidence type="ECO:0000313" key="4">
    <source>
        <dbReference type="Proteomes" id="UP000078558"/>
    </source>
</evidence>
<evidence type="ECO:0000256" key="1">
    <source>
        <dbReference type="SAM" id="Phobius"/>
    </source>
</evidence>
<proteinExistence type="predicted"/>
<dbReference type="EMBL" id="LT907988">
    <property type="protein sequence ID" value="SOE52123.1"/>
    <property type="molecule type" value="Genomic_DNA"/>
</dbReference>
<keyword evidence="1" id="KW-1133">Transmembrane helix</keyword>
<keyword evidence="1" id="KW-0812">Transmembrane</keyword>
<dbReference type="EMBL" id="FLRC01000022">
    <property type="protein sequence ID" value="SBT25703.1"/>
    <property type="molecule type" value="Genomic_DNA"/>
</dbReference>
<gene>
    <name evidence="2" type="ORF">ODI_01330</name>
    <name evidence="3" type="ORF">ODI_R3937</name>
</gene>
<dbReference type="PANTHER" id="PTHR34219:SF6">
    <property type="entry name" value="BLR3280 PROTEIN"/>
    <property type="match status" value="1"/>
</dbReference>
<dbReference type="InterPro" id="IPR005625">
    <property type="entry name" value="PepSY-ass_TM"/>
</dbReference>
<reference evidence="2 4" key="1">
    <citation type="submission" date="2016-06" db="EMBL/GenBank/DDBJ databases">
        <authorList>
            <person name="Kjaerup R.B."/>
            <person name="Dalgaard T.S."/>
            <person name="Juul-Madsen H.R."/>
        </authorList>
    </citation>
    <scope>NUCLEOTIDE SEQUENCE [LARGE SCALE GENOMIC DNA]</scope>
    <source>
        <strain evidence="2">Orrdi1</strain>
    </source>
</reference>
<evidence type="ECO:0000313" key="3">
    <source>
        <dbReference type="EMBL" id="SOE52123.1"/>
    </source>
</evidence>
<dbReference type="PANTHER" id="PTHR34219">
    <property type="entry name" value="IRON-REGULATED INNER MEMBRANE PROTEIN-RELATED"/>
    <property type="match status" value="1"/>
</dbReference>
<dbReference type="KEGG" id="odi:ODI_R3937"/>
<evidence type="ECO:0000313" key="2">
    <source>
        <dbReference type="EMBL" id="SBT25703.1"/>
    </source>
</evidence>
<keyword evidence="4" id="KW-1185">Reference proteome</keyword>
<keyword evidence="1" id="KW-0472">Membrane</keyword>
<feature type="transmembrane region" description="Helical" evidence="1">
    <location>
        <begin position="466"/>
        <end position="486"/>
    </location>
</feature>
<organism evidence="2 4">
    <name type="scientific">Orrella dioscoreae</name>
    <dbReference type="NCBI Taxonomy" id="1851544"/>
    <lineage>
        <taxon>Bacteria</taxon>
        <taxon>Pseudomonadati</taxon>
        <taxon>Pseudomonadota</taxon>
        <taxon>Betaproteobacteria</taxon>
        <taxon>Burkholderiales</taxon>
        <taxon>Alcaligenaceae</taxon>
        <taxon>Orrella</taxon>
    </lineage>
</organism>
<accession>A0A1C3K2H6</accession>
<reference evidence="3 4" key="2">
    <citation type="submission" date="2017-08" db="EMBL/GenBank/DDBJ databases">
        <authorList>
            <person name="de Groot N.N."/>
        </authorList>
    </citation>
    <scope>NUCLEOTIDE SEQUENCE [LARGE SCALE GENOMIC DNA]</scope>
    <source>
        <strain evidence="3">Orrdi1</strain>
    </source>
</reference>
<feature type="transmembrane region" description="Helical" evidence="1">
    <location>
        <begin position="12"/>
        <end position="39"/>
    </location>
</feature>
<name>A0A1C3K2H6_9BURK</name>
<dbReference type="Pfam" id="PF03929">
    <property type="entry name" value="PepSY_TM"/>
    <property type="match status" value="1"/>
</dbReference>